<dbReference type="InterPro" id="IPR018739">
    <property type="entry name" value="DUF2281"/>
</dbReference>
<feature type="domain" description="DUF2281" evidence="1">
    <location>
        <begin position="5"/>
        <end position="61"/>
    </location>
</feature>
<dbReference type="AlphaFoldDB" id="A0A075WHV4"/>
<evidence type="ECO:0000313" key="2">
    <source>
        <dbReference type="EMBL" id="AIG97123.1"/>
    </source>
</evidence>
<sequence length="67" mass="8238">MDKSYELFQKLPDELKREVLDYIEFLLERRAKREKSHLSLSWKGALKELRDKYTSVELQHKVLEWWG</sequence>
<gene>
    <name evidence="2" type="ORF">AFULGI_00002970</name>
</gene>
<evidence type="ECO:0000313" key="3">
    <source>
        <dbReference type="Proteomes" id="UP000028501"/>
    </source>
</evidence>
<organism evidence="2 3">
    <name type="scientific">Archaeoglobus fulgidus DSM 8774</name>
    <dbReference type="NCBI Taxonomy" id="1344584"/>
    <lineage>
        <taxon>Archaea</taxon>
        <taxon>Methanobacteriati</taxon>
        <taxon>Methanobacteriota</taxon>
        <taxon>Archaeoglobi</taxon>
        <taxon>Archaeoglobales</taxon>
        <taxon>Archaeoglobaceae</taxon>
        <taxon>Archaeoglobus</taxon>
    </lineage>
</organism>
<reference evidence="2 3" key="1">
    <citation type="submission" date="2013-07" db="EMBL/GenBank/DDBJ databases">
        <title>Genome of Archaeoglobus fulgidus.</title>
        <authorList>
            <person name="Fiebig A."/>
            <person name="Birkeland N.-K."/>
        </authorList>
    </citation>
    <scope>NUCLEOTIDE SEQUENCE [LARGE SCALE GENOMIC DNA]</scope>
    <source>
        <strain evidence="2 3">DSM 8774</strain>
    </source>
</reference>
<dbReference type="Pfam" id="PF10047">
    <property type="entry name" value="DUF2281"/>
    <property type="match status" value="1"/>
</dbReference>
<dbReference type="Proteomes" id="UP000028501">
    <property type="component" value="Chromosome"/>
</dbReference>
<dbReference type="GeneID" id="24793839"/>
<dbReference type="HOGENOM" id="CLU_193462_0_0_2"/>
<protein>
    <submittedName>
        <fullName evidence="2">Putative small protein</fullName>
    </submittedName>
</protein>
<dbReference type="RefSeq" id="WP_010877811.1">
    <property type="nucleotide sequence ID" value="NZ_CP006577.1"/>
</dbReference>
<dbReference type="EMBL" id="CP006577">
    <property type="protein sequence ID" value="AIG97123.1"/>
    <property type="molecule type" value="Genomic_DNA"/>
</dbReference>
<dbReference type="KEGG" id="afg:AFULGI_00002970"/>
<proteinExistence type="predicted"/>
<name>A0A075WHV4_ARCFL</name>
<accession>A0A075WHV4</accession>
<evidence type="ECO:0000259" key="1">
    <source>
        <dbReference type="Pfam" id="PF10047"/>
    </source>
</evidence>